<comment type="caution">
    <text evidence="1">The sequence shown here is derived from an EMBL/GenBank/DDBJ whole genome shotgun (WGS) entry which is preliminary data.</text>
</comment>
<dbReference type="EMBL" id="MSCJ01000001">
    <property type="protein sequence ID" value="PQJ66063.1"/>
    <property type="molecule type" value="Genomic_DNA"/>
</dbReference>
<sequence length="80" mass="9726">MRQSVYIRFAIFLIQQDVKREEALWRHQQRRVSVYLPVFSPHLLRDVGVESDGRIALSHLVHAERKVRHLRRTLRFRHNT</sequence>
<dbReference type="RefSeq" id="WP_005369655.1">
    <property type="nucleotide sequence ID" value="NZ_JAKJTG010000013.1"/>
</dbReference>
<evidence type="ECO:0000313" key="3">
    <source>
        <dbReference type="Proteomes" id="UP000238730"/>
    </source>
</evidence>
<dbReference type="Proteomes" id="UP000238730">
    <property type="component" value="Unassembled WGS sequence"/>
</dbReference>
<evidence type="ECO:0008006" key="5">
    <source>
        <dbReference type="Google" id="ProtNLM"/>
    </source>
</evidence>
<organism evidence="1 3">
    <name type="scientific">Photobacterium angustum</name>
    <dbReference type="NCBI Taxonomy" id="661"/>
    <lineage>
        <taxon>Bacteria</taxon>
        <taxon>Pseudomonadati</taxon>
        <taxon>Pseudomonadota</taxon>
        <taxon>Gammaproteobacteria</taxon>
        <taxon>Vibrionales</taxon>
        <taxon>Vibrionaceae</taxon>
        <taxon>Photobacterium</taxon>
    </lineage>
</organism>
<dbReference type="AlphaFoldDB" id="A0A0D8PE24"/>
<dbReference type="EMBL" id="PYOU01000009">
    <property type="protein sequence ID" value="PSX09169.1"/>
    <property type="molecule type" value="Genomic_DNA"/>
</dbReference>
<evidence type="ECO:0000313" key="1">
    <source>
        <dbReference type="EMBL" id="PQJ66063.1"/>
    </source>
</evidence>
<dbReference type="Proteomes" id="UP000240989">
    <property type="component" value="Unassembled WGS sequence"/>
</dbReference>
<dbReference type="OrthoDB" id="5828826at2"/>
<proteinExistence type="predicted"/>
<evidence type="ECO:0000313" key="4">
    <source>
        <dbReference type="Proteomes" id="UP000240989"/>
    </source>
</evidence>
<evidence type="ECO:0000313" key="2">
    <source>
        <dbReference type="EMBL" id="PSX09169.1"/>
    </source>
</evidence>
<protein>
    <recommendedName>
        <fullName evidence="5">DUF1127 domain-containing protein</fullName>
    </recommendedName>
</protein>
<reference evidence="2 4" key="2">
    <citation type="submission" date="2018-01" db="EMBL/GenBank/DDBJ databases">
        <title>Whole genome sequencing of Histamine producing bacteria.</title>
        <authorList>
            <person name="Butler K."/>
        </authorList>
    </citation>
    <scope>NUCLEOTIDE SEQUENCE [LARGE SCALE GENOMIC DNA]</scope>
    <source>
        <strain evidence="2 4">A6-1</strain>
    </source>
</reference>
<gene>
    <name evidence="1" type="ORF">BTO08_00800</name>
    <name evidence="2" type="ORF">C0W27_12920</name>
</gene>
<accession>A0A0D8PE24</accession>
<reference evidence="1 3" key="1">
    <citation type="submission" date="2016-12" db="EMBL/GenBank/DDBJ databases">
        <title>Diversity of luminous bacteria.</title>
        <authorList>
            <person name="Yoshizawa S."/>
            <person name="Kogure K."/>
        </authorList>
    </citation>
    <scope>NUCLEOTIDE SEQUENCE [LARGE SCALE GENOMIC DNA]</scope>
    <source>
        <strain evidence="1 3">LC1-200</strain>
    </source>
</reference>
<name>A0A0D8PE24_PHOAN</name>
<keyword evidence="4" id="KW-1185">Reference proteome</keyword>